<keyword evidence="6 13" id="KW-0560">Oxidoreductase</keyword>
<protein>
    <submittedName>
        <fullName evidence="13">Dye decolorizing peroxidase/deferrochelatase/peroxidase EfeB</fullName>
        <ecNumber evidence="13">1.11.1.-</ecNumber>
        <ecNumber evidence="13">1.11.1.19</ecNumber>
    </submittedName>
</protein>
<gene>
    <name evidence="13" type="ORF">HNR61_004278</name>
</gene>
<evidence type="ECO:0000256" key="9">
    <source>
        <dbReference type="SAM" id="MobiDB-lite"/>
    </source>
</evidence>
<dbReference type="GO" id="GO:0046872">
    <property type="term" value="F:metal ion binding"/>
    <property type="evidence" value="ECO:0007669"/>
    <property type="project" value="UniProtKB-KW"/>
</dbReference>
<feature type="region of interest" description="Disordered" evidence="9">
    <location>
        <begin position="42"/>
        <end position="62"/>
    </location>
</feature>
<reference evidence="13 14" key="1">
    <citation type="submission" date="2020-08" db="EMBL/GenBank/DDBJ databases">
        <title>Genomic Encyclopedia of Type Strains, Phase IV (KMG-IV): sequencing the most valuable type-strain genomes for metagenomic binning, comparative biology and taxonomic classification.</title>
        <authorList>
            <person name="Goeker M."/>
        </authorList>
    </citation>
    <scope>NUCLEOTIDE SEQUENCE [LARGE SCALE GENOMIC DNA]</scope>
    <source>
        <strain evidence="13 14">DSM 44197</strain>
    </source>
</reference>
<proteinExistence type="inferred from homology"/>
<dbReference type="InterPro" id="IPR006314">
    <property type="entry name" value="Dyp_peroxidase"/>
</dbReference>
<organism evidence="13 14">
    <name type="scientific">Actinomadura namibiensis</name>
    <dbReference type="NCBI Taxonomy" id="182080"/>
    <lineage>
        <taxon>Bacteria</taxon>
        <taxon>Bacillati</taxon>
        <taxon>Actinomycetota</taxon>
        <taxon>Actinomycetes</taxon>
        <taxon>Streptosporangiales</taxon>
        <taxon>Thermomonosporaceae</taxon>
        <taxon>Actinomadura</taxon>
    </lineage>
</organism>
<feature type="domain" description="Dyp-type peroxidase C-terminal" evidence="12">
    <location>
        <begin position="231"/>
        <end position="433"/>
    </location>
</feature>
<feature type="compositionally biased region" description="Basic and acidic residues" evidence="9">
    <location>
        <begin position="362"/>
        <end position="373"/>
    </location>
</feature>
<dbReference type="EC" id="1.11.1.-" evidence="13"/>
<dbReference type="GO" id="GO:0020037">
    <property type="term" value="F:heme binding"/>
    <property type="evidence" value="ECO:0007669"/>
    <property type="project" value="InterPro"/>
</dbReference>
<evidence type="ECO:0000256" key="5">
    <source>
        <dbReference type="ARBA" id="ARBA00022729"/>
    </source>
</evidence>
<feature type="signal peptide" evidence="10">
    <location>
        <begin position="1"/>
        <end position="25"/>
    </location>
</feature>
<dbReference type="GO" id="GO:0004601">
    <property type="term" value="F:peroxidase activity"/>
    <property type="evidence" value="ECO:0007669"/>
    <property type="project" value="UniProtKB-KW"/>
</dbReference>
<name>A0A7W3QMJ3_ACTNM</name>
<keyword evidence="14" id="KW-1185">Reference proteome</keyword>
<keyword evidence="7" id="KW-0408">Iron</keyword>
<dbReference type="GO" id="GO:0005829">
    <property type="term" value="C:cytosol"/>
    <property type="evidence" value="ECO:0007669"/>
    <property type="project" value="TreeGrafter"/>
</dbReference>
<comment type="cofactor">
    <cofactor evidence="1">
        <name>heme b</name>
        <dbReference type="ChEBI" id="CHEBI:60344"/>
    </cofactor>
</comment>
<dbReference type="PROSITE" id="PS51404">
    <property type="entry name" value="DYP_PEROXIDASE"/>
    <property type="match status" value="1"/>
</dbReference>
<evidence type="ECO:0000256" key="10">
    <source>
        <dbReference type="SAM" id="SignalP"/>
    </source>
</evidence>
<evidence type="ECO:0000256" key="1">
    <source>
        <dbReference type="ARBA" id="ARBA00001970"/>
    </source>
</evidence>
<comment type="similarity">
    <text evidence="8">Belongs to the DyP-type peroxidase family.</text>
</comment>
<comment type="caution">
    <text evidence="13">The sequence shown here is derived from an EMBL/GenBank/DDBJ whole genome shotgun (WGS) entry which is preliminary data.</text>
</comment>
<dbReference type="EMBL" id="JACJIA010000005">
    <property type="protein sequence ID" value="MBA8952632.1"/>
    <property type="molecule type" value="Genomic_DNA"/>
</dbReference>
<dbReference type="AlphaFoldDB" id="A0A7W3QMJ3"/>
<keyword evidence="4" id="KW-0479">Metal-binding</keyword>
<dbReference type="Pfam" id="PF04261">
    <property type="entry name" value="Dyp_perox_N"/>
    <property type="match status" value="1"/>
</dbReference>
<dbReference type="InterPro" id="IPR011008">
    <property type="entry name" value="Dimeric_a/b-barrel"/>
</dbReference>
<dbReference type="InterPro" id="IPR048328">
    <property type="entry name" value="Dyp_perox_C"/>
</dbReference>
<dbReference type="PANTHER" id="PTHR30521">
    <property type="entry name" value="DEFERROCHELATASE/PEROXIDASE"/>
    <property type="match status" value="1"/>
</dbReference>
<evidence type="ECO:0000256" key="2">
    <source>
        <dbReference type="ARBA" id="ARBA00022559"/>
    </source>
</evidence>
<evidence type="ECO:0000256" key="3">
    <source>
        <dbReference type="ARBA" id="ARBA00022617"/>
    </source>
</evidence>
<dbReference type="RefSeq" id="WP_182844901.1">
    <property type="nucleotide sequence ID" value="NZ_BAAALP010000005.1"/>
</dbReference>
<feature type="region of interest" description="Disordered" evidence="9">
    <location>
        <begin position="300"/>
        <end position="325"/>
    </location>
</feature>
<feature type="chain" id="PRO_5031150829" evidence="10">
    <location>
        <begin position="26"/>
        <end position="447"/>
    </location>
</feature>
<dbReference type="Pfam" id="PF20628">
    <property type="entry name" value="Dyp_perox_C"/>
    <property type="match status" value="1"/>
</dbReference>
<evidence type="ECO:0000313" key="13">
    <source>
        <dbReference type="EMBL" id="MBA8952632.1"/>
    </source>
</evidence>
<dbReference type="Proteomes" id="UP000572680">
    <property type="component" value="Unassembled WGS sequence"/>
</dbReference>
<dbReference type="EC" id="1.11.1.19" evidence="13"/>
<keyword evidence="2 13" id="KW-0575">Peroxidase</keyword>
<evidence type="ECO:0000256" key="7">
    <source>
        <dbReference type="ARBA" id="ARBA00023004"/>
    </source>
</evidence>
<feature type="region of interest" description="Disordered" evidence="9">
    <location>
        <begin position="358"/>
        <end position="383"/>
    </location>
</feature>
<evidence type="ECO:0000259" key="11">
    <source>
        <dbReference type="Pfam" id="PF04261"/>
    </source>
</evidence>
<dbReference type="PROSITE" id="PS51318">
    <property type="entry name" value="TAT"/>
    <property type="match status" value="1"/>
</dbReference>
<keyword evidence="5 10" id="KW-0732">Signal</keyword>
<accession>A0A7W3QMJ3</accession>
<evidence type="ECO:0000313" key="14">
    <source>
        <dbReference type="Proteomes" id="UP000572680"/>
    </source>
</evidence>
<dbReference type="NCBIfam" id="TIGR01413">
    <property type="entry name" value="Dyp_perox_fam"/>
    <property type="match status" value="1"/>
</dbReference>
<dbReference type="PANTHER" id="PTHR30521:SF4">
    <property type="entry name" value="DEFERROCHELATASE"/>
    <property type="match status" value="1"/>
</dbReference>
<dbReference type="SUPFAM" id="SSF54909">
    <property type="entry name" value="Dimeric alpha+beta barrel"/>
    <property type="match status" value="1"/>
</dbReference>
<evidence type="ECO:0000256" key="4">
    <source>
        <dbReference type="ARBA" id="ARBA00022723"/>
    </source>
</evidence>
<evidence type="ECO:0000259" key="12">
    <source>
        <dbReference type="Pfam" id="PF20628"/>
    </source>
</evidence>
<feature type="domain" description="Dyp-type peroxidase N-terminal" evidence="11">
    <location>
        <begin position="60"/>
        <end position="223"/>
    </location>
</feature>
<dbReference type="InterPro" id="IPR006311">
    <property type="entry name" value="TAT_signal"/>
</dbReference>
<sequence>MSERPGRRLSRRALLTTAAATGAVAATGAAAGGVLLADGDATPSATSVPASTEPFHGKHQPGIAAPQQRHALFAAFDLETTDPVKRTRRSAEQLATVFGTLMEQWTLVTANLMAGREPGLRPAGSPQAPADSGVADGLAPARLTLTFGLGPELFERIGRADRRPRALEPLPAFENDRLEDAWCGGDLLVQICADDAQVLSRAFRTLRSRTPGSARLRWTQQGFLGAFGDATPRNLFGHKDGTANPRPGDTGFDAAVWADPAAGPAWFTDGTYLVFRKIRMDLPKWDTSPAHVQDQVIGRRRDNGAPLSGGHEFTTPDLTKTGPDGEPLIPADSHLALVRDIPMLRRSYNYDYGIQGTAEPTETGHRHAGHDHGPGMPAHSGSGHDRYDSGVLFCAYLRDPEQFVRAQRRLATDRLNAFIRHTGSAVFAIPPGARPDRPLAAGLLSAR</sequence>
<keyword evidence="3" id="KW-0349">Heme</keyword>
<dbReference type="InterPro" id="IPR048327">
    <property type="entry name" value="Dyp_perox_N"/>
</dbReference>
<evidence type="ECO:0000256" key="6">
    <source>
        <dbReference type="ARBA" id="ARBA00023002"/>
    </source>
</evidence>
<evidence type="ECO:0000256" key="8">
    <source>
        <dbReference type="ARBA" id="ARBA00025737"/>
    </source>
</evidence>